<accession>A0A9W8L506</accession>
<evidence type="ECO:0000259" key="5">
    <source>
        <dbReference type="PROSITE" id="PS51762"/>
    </source>
</evidence>
<dbReference type="OrthoDB" id="4781at2759"/>
<evidence type="ECO:0000256" key="2">
    <source>
        <dbReference type="ARBA" id="ARBA00023295"/>
    </source>
</evidence>
<dbReference type="PROSITE" id="PS51257">
    <property type="entry name" value="PROKAR_LIPOPROTEIN"/>
    <property type="match status" value="1"/>
</dbReference>
<dbReference type="Pfam" id="PF00722">
    <property type="entry name" value="Glyco_hydro_16"/>
    <property type="match status" value="1"/>
</dbReference>
<keyword evidence="4" id="KW-0732">Signal</keyword>
<dbReference type="Proteomes" id="UP001151516">
    <property type="component" value="Unassembled WGS sequence"/>
</dbReference>
<dbReference type="Gene3D" id="2.60.120.200">
    <property type="match status" value="1"/>
</dbReference>
<feature type="compositionally biased region" description="Basic and acidic residues" evidence="3">
    <location>
        <begin position="308"/>
        <end position="318"/>
    </location>
</feature>
<dbReference type="InterPro" id="IPR044791">
    <property type="entry name" value="Beta-glucanase/XTH"/>
</dbReference>
<evidence type="ECO:0000313" key="7">
    <source>
        <dbReference type="Proteomes" id="UP001151516"/>
    </source>
</evidence>
<keyword evidence="7" id="KW-1185">Reference proteome</keyword>
<feature type="signal peptide" evidence="4">
    <location>
        <begin position="1"/>
        <end position="19"/>
    </location>
</feature>
<dbReference type="PROSITE" id="PS51762">
    <property type="entry name" value="GH16_2"/>
    <property type="match status" value="1"/>
</dbReference>
<proteinExistence type="predicted"/>
<dbReference type="InterPro" id="IPR000757">
    <property type="entry name" value="Beta-glucanase-like"/>
</dbReference>
<organism evidence="6 7">
    <name type="scientific">Coemansia spiralis</name>
    <dbReference type="NCBI Taxonomy" id="417178"/>
    <lineage>
        <taxon>Eukaryota</taxon>
        <taxon>Fungi</taxon>
        <taxon>Fungi incertae sedis</taxon>
        <taxon>Zoopagomycota</taxon>
        <taxon>Kickxellomycotina</taxon>
        <taxon>Kickxellomycetes</taxon>
        <taxon>Kickxellales</taxon>
        <taxon>Kickxellaceae</taxon>
        <taxon>Coemansia</taxon>
    </lineage>
</organism>
<dbReference type="SUPFAM" id="SSF49899">
    <property type="entry name" value="Concanavalin A-like lectins/glucanases"/>
    <property type="match status" value="1"/>
</dbReference>
<feature type="region of interest" description="Disordered" evidence="3">
    <location>
        <begin position="284"/>
        <end position="325"/>
    </location>
</feature>
<dbReference type="PANTHER" id="PTHR31062">
    <property type="entry name" value="XYLOGLUCAN ENDOTRANSGLUCOSYLASE/HYDROLASE PROTEIN 8-RELATED"/>
    <property type="match status" value="1"/>
</dbReference>
<evidence type="ECO:0000256" key="1">
    <source>
        <dbReference type="ARBA" id="ARBA00022801"/>
    </source>
</evidence>
<feature type="domain" description="GH16" evidence="5">
    <location>
        <begin position="50"/>
        <end position="248"/>
    </location>
</feature>
<feature type="compositionally biased region" description="Low complexity" evidence="3">
    <location>
        <begin position="286"/>
        <end position="301"/>
    </location>
</feature>
<keyword evidence="2 6" id="KW-0326">Glycosidase</keyword>
<dbReference type="AlphaFoldDB" id="A0A9W8L506"/>
<name>A0A9W8L506_9FUNG</name>
<dbReference type="GO" id="GO:0004553">
    <property type="term" value="F:hydrolase activity, hydrolyzing O-glycosyl compounds"/>
    <property type="evidence" value="ECO:0007669"/>
    <property type="project" value="InterPro"/>
</dbReference>
<sequence>MKAPVLLGAASLLLGHALGACTGMNAADRGLCPTGKCQALDEDFALASALDSYGSPSSNASFISEQRPDHASVNDGSLLLSLKRSPDGSGYEGSTAYFGRWIHYGTITAVVRSGSTAPGVVSSLQLQDSTGSSIDMDWVGTSSNRVQANYYTSGQLALSEAVAPVLPRDPTDSFIEYRIVWLPNSLTWYANGLAVRTVNRKDTWAEGEQRFHYPDQPARLSFSIWDSANSINPGLTQAWAGILATYSAETRFTMAVKSVTVQCYSNFTMPVSHDTNATFSTSGVLAPTSESAPTSTSAPSSNLSNFGRDPEHPTKSDTSRSLSAAVSPSDDLSSWLAGLTSASSSGPDKRLGTVVCICVTVSIATLFCL</sequence>
<dbReference type="GO" id="GO:0005975">
    <property type="term" value="P:carbohydrate metabolic process"/>
    <property type="evidence" value="ECO:0007669"/>
    <property type="project" value="InterPro"/>
</dbReference>
<dbReference type="InterPro" id="IPR013320">
    <property type="entry name" value="ConA-like_dom_sf"/>
</dbReference>
<reference evidence="6" key="1">
    <citation type="submission" date="2022-07" db="EMBL/GenBank/DDBJ databases">
        <title>Phylogenomic reconstructions and comparative analyses of Kickxellomycotina fungi.</title>
        <authorList>
            <person name="Reynolds N.K."/>
            <person name="Stajich J.E."/>
            <person name="Barry K."/>
            <person name="Grigoriev I.V."/>
            <person name="Crous P."/>
            <person name="Smith M.E."/>
        </authorList>
    </citation>
    <scope>NUCLEOTIDE SEQUENCE</scope>
    <source>
        <strain evidence="6">CBS 109367</strain>
    </source>
</reference>
<evidence type="ECO:0000313" key="6">
    <source>
        <dbReference type="EMBL" id="KAJ2687769.1"/>
    </source>
</evidence>
<protein>
    <submittedName>
        <fullName evidence="6">Glycosidase CRH2</fullName>
    </submittedName>
</protein>
<comment type="caution">
    <text evidence="6">The sequence shown here is derived from an EMBL/GenBank/DDBJ whole genome shotgun (WGS) entry which is preliminary data.</text>
</comment>
<evidence type="ECO:0000256" key="3">
    <source>
        <dbReference type="SAM" id="MobiDB-lite"/>
    </source>
</evidence>
<feature type="chain" id="PRO_5040952614" evidence="4">
    <location>
        <begin position="20"/>
        <end position="369"/>
    </location>
</feature>
<dbReference type="EMBL" id="JANBTX010000063">
    <property type="protein sequence ID" value="KAJ2687769.1"/>
    <property type="molecule type" value="Genomic_DNA"/>
</dbReference>
<keyword evidence="1" id="KW-0378">Hydrolase</keyword>
<evidence type="ECO:0000256" key="4">
    <source>
        <dbReference type="SAM" id="SignalP"/>
    </source>
</evidence>
<gene>
    <name evidence="6" type="primary">UTR2_4</name>
    <name evidence="6" type="ORF">IWW39_002709</name>
</gene>